<dbReference type="Proteomes" id="UP000623440">
    <property type="component" value="Unassembled WGS sequence"/>
</dbReference>
<dbReference type="SMART" id="SM00086">
    <property type="entry name" value="PAC"/>
    <property type="match status" value="3"/>
</dbReference>
<dbReference type="SMART" id="SM00388">
    <property type="entry name" value="HisKA"/>
    <property type="match status" value="1"/>
</dbReference>
<dbReference type="SMART" id="SM00448">
    <property type="entry name" value="REC"/>
    <property type="match status" value="1"/>
</dbReference>
<sequence length="1513" mass="167263">MKYHLQNHSILSQKGLSQNSSGALTEAHVLMPGALMERPTRQADLEAENQALRTLSQQLMDKPQSLLRTLVQIAKDLCQADTVGVSLLETLPNGNSVFRWVAISGALESLEQTTTPANFSPCGTTLRCGCPQLYARPERYFTYLHHPQFPIVEGLLFPLCVNSQPLGSIWILSHHEQRQFDREDQRLMTSLAAFTAAALQSIALRQTAQQAPRWEQEIRRQQKQAQTSLRQSEAFNQQILDSSDDCIKVLDLSGRLLYMNQRGQALIGIQEMTPFLNASWVEFWQDADQLAALDALDMAKAGKVGSFQGYCPTLAGEPKWWDVKLTPIRGAGGQVERLLCISRDITERRRIEEERHQNQERLRQSEERLSAIYSQAAVGLCEISLEGHFQQVNDGLCKMLGRSREEMLSASILDVTHPDDVLKSLQALEQLVETDQPVSFDKRYLRPDGTIVWANSSLTRLDNEQGCSYTVLAVTVDLNERKRAEEVSRCAAELDAFRVSLTDALRPLADPVDVQATASRVLGEYLGVNRVAYFEVRGANYVVERDYVNGVDALAGCYPIDSFGPKLLAAYRTGGAVSVSNVQADPNLSPEQHFAYAAIQIGAYIGIPLLKGGEFVAGLAVHASKARTWMPDELALTEEVAERTWAAVERARAESALRQSEQRFRLMADAVPQIIWTTDAKGRVEFFNKQWSKYTGVPYEPTTAAQVAANFVHPEDSDRTMEALNEARRSGGIFSVEHRIRSAAGTYRWFLVRAEPYRDQQTGEIVRWFGTSVDIHEHKRMEANLGFLAEIMADFAPLKTADEIMQTACARTAAYFNLSRCLLVKINDAMDEAEVVYDFGANDLPSLVGTYPLTDFHTEDEVQELAAGRVIVINNVATVPRTSEAGDRFARLQIGALVNASYISDGQWKFVLSAMQTKPRVWCNDEIELLQELSARVWLRIERACAEAVVAADLRDMQRLRELSAWLVSEGDIQTLYQEIVSAAISLTRADAGSIQALDESTQELVLIATQGIDQTVTDHFQRVSTNSITSCGVVLATGKRTFVDFDVPESEDLDGSLRLHLNTGLISAQSTPLISRSGRQIGMVSTHWRKHHRPSERELRFLDLLARQAADLIEQRQTSAEREQLLAREQAARAEADRVNRIKDEFLAVLSHELRSPLNPILGWSTLLLGKKLDEAKTAQALATIQRNAKLQSELIEDLLDVSRILRGKLSFNVAVVNLVSIIQAGIETVRLAAEAKSIQVEASLAPDVGLVSGDATRLQQVIWNLLLNAVKFTPNGGRVNIRLSSLDSHAQITVSDTGQGIEPDFLPYVFDHFRQANATTTRKFGGLGLGLAIVRHLVELHGGTVGVESLGVGMGATFTIRLPLMSTQATANQNGRSSESPSDLNGIQVLVVDDELDSREFVAFVLEQAGADVITATTANEALIMLIKSKPDVLLSDIGMPDSDGYILMQKVRALPPEHGGQVRAIALTAYAGDFNQQQALSAGFQQHLSKPVEPEVLVTAIASLLSQTKR</sequence>
<dbReference type="PRINTS" id="PR00344">
    <property type="entry name" value="BCTRLSENSOR"/>
</dbReference>
<dbReference type="CDD" id="cd17580">
    <property type="entry name" value="REC_2_DhkD-like"/>
    <property type="match status" value="1"/>
</dbReference>
<feature type="domain" description="PAS" evidence="10">
    <location>
        <begin position="232"/>
        <end position="271"/>
    </location>
</feature>
<evidence type="ECO:0000259" key="8">
    <source>
        <dbReference type="PROSITE" id="PS50109"/>
    </source>
</evidence>
<dbReference type="Gene3D" id="3.30.450.40">
    <property type="match status" value="4"/>
</dbReference>
<evidence type="ECO:0000256" key="4">
    <source>
        <dbReference type="ARBA" id="ARBA00022679"/>
    </source>
</evidence>
<dbReference type="PROSITE" id="PS50112">
    <property type="entry name" value="PAS"/>
    <property type="match status" value="3"/>
</dbReference>
<dbReference type="InterPro" id="IPR003018">
    <property type="entry name" value="GAF"/>
</dbReference>
<dbReference type="InterPro" id="IPR000014">
    <property type="entry name" value="PAS"/>
</dbReference>
<dbReference type="CDD" id="cd00082">
    <property type="entry name" value="HisKA"/>
    <property type="match status" value="1"/>
</dbReference>
<dbReference type="SMART" id="SM00091">
    <property type="entry name" value="PAS"/>
    <property type="match status" value="3"/>
</dbReference>
<dbReference type="InterPro" id="IPR036890">
    <property type="entry name" value="HATPase_C_sf"/>
</dbReference>
<comment type="catalytic activity">
    <reaction evidence="1">
        <text>ATP + protein L-histidine = ADP + protein N-phospho-L-histidine.</text>
        <dbReference type="EC" id="2.7.13.3"/>
    </reaction>
</comment>
<evidence type="ECO:0000256" key="7">
    <source>
        <dbReference type="PROSITE-ProRule" id="PRU00169"/>
    </source>
</evidence>
<dbReference type="InterPro" id="IPR000700">
    <property type="entry name" value="PAS-assoc_C"/>
</dbReference>
<dbReference type="InterPro" id="IPR013656">
    <property type="entry name" value="PAS_4"/>
</dbReference>
<dbReference type="SUPFAM" id="SSF55781">
    <property type="entry name" value="GAF domain-like"/>
    <property type="match status" value="4"/>
</dbReference>
<dbReference type="PANTHER" id="PTHR43547">
    <property type="entry name" value="TWO-COMPONENT HISTIDINE KINASE"/>
    <property type="match status" value="1"/>
</dbReference>
<dbReference type="SUPFAM" id="SSF47384">
    <property type="entry name" value="Homodimeric domain of signal transducing histidine kinase"/>
    <property type="match status" value="1"/>
</dbReference>
<evidence type="ECO:0000313" key="13">
    <source>
        <dbReference type="Proteomes" id="UP000623440"/>
    </source>
</evidence>
<evidence type="ECO:0000256" key="1">
    <source>
        <dbReference type="ARBA" id="ARBA00000085"/>
    </source>
</evidence>
<keyword evidence="13" id="KW-1185">Reference proteome</keyword>
<dbReference type="SMART" id="SM00065">
    <property type="entry name" value="GAF"/>
    <property type="match status" value="4"/>
</dbReference>
<evidence type="ECO:0000313" key="12">
    <source>
        <dbReference type="EMBL" id="MBD2534066.1"/>
    </source>
</evidence>
<dbReference type="EC" id="2.7.13.3" evidence="2"/>
<proteinExistence type="predicted"/>
<feature type="domain" description="PAC" evidence="11">
    <location>
        <begin position="734"/>
        <end position="787"/>
    </location>
</feature>
<dbReference type="EMBL" id="JACJSI010000132">
    <property type="protein sequence ID" value="MBD2534066.1"/>
    <property type="molecule type" value="Genomic_DNA"/>
</dbReference>
<dbReference type="Pfam" id="PF02518">
    <property type="entry name" value="HATPase_c"/>
    <property type="match status" value="1"/>
</dbReference>
<dbReference type="CDD" id="cd00130">
    <property type="entry name" value="PAS"/>
    <property type="match status" value="3"/>
</dbReference>
<dbReference type="Pfam" id="PF01590">
    <property type="entry name" value="GAF"/>
    <property type="match status" value="3"/>
</dbReference>
<protein>
    <recommendedName>
        <fullName evidence="2">histidine kinase</fullName>
        <ecNumber evidence="2">2.7.13.3</ecNumber>
    </recommendedName>
</protein>
<dbReference type="SUPFAM" id="SSF52172">
    <property type="entry name" value="CheY-like"/>
    <property type="match status" value="1"/>
</dbReference>
<dbReference type="InterPro" id="IPR013655">
    <property type="entry name" value="PAS_fold_3"/>
</dbReference>
<name>A0ABR8DXH3_9NOSO</name>
<keyword evidence="5" id="KW-0418">Kinase</keyword>
<evidence type="ECO:0000259" key="11">
    <source>
        <dbReference type="PROSITE" id="PS50113"/>
    </source>
</evidence>
<dbReference type="Gene3D" id="3.40.50.2300">
    <property type="match status" value="1"/>
</dbReference>
<dbReference type="SUPFAM" id="SSF55785">
    <property type="entry name" value="PYP-like sensor domain (PAS domain)"/>
    <property type="match status" value="3"/>
</dbReference>
<organism evidence="12 13">
    <name type="scientific">Nostoc flagelliforme FACHB-838</name>
    <dbReference type="NCBI Taxonomy" id="2692904"/>
    <lineage>
        <taxon>Bacteria</taxon>
        <taxon>Bacillati</taxon>
        <taxon>Cyanobacteriota</taxon>
        <taxon>Cyanophyceae</taxon>
        <taxon>Nostocales</taxon>
        <taxon>Nostocaceae</taxon>
        <taxon>Nostoc</taxon>
    </lineage>
</organism>
<dbReference type="Gene3D" id="3.30.565.10">
    <property type="entry name" value="Histidine kinase-like ATPase, C-terminal domain"/>
    <property type="match status" value="1"/>
</dbReference>
<keyword evidence="3 7" id="KW-0597">Phosphoprotein</keyword>
<dbReference type="Pfam" id="PF08447">
    <property type="entry name" value="PAS_3"/>
    <property type="match status" value="2"/>
</dbReference>
<dbReference type="Pfam" id="PF13185">
    <property type="entry name" value="GAF_2"/>
    <property type="match status" value="1"/>
</dbReference>
<dbReference type="RefSeq" id="WP_190944593.1">
    <property type="nucleotide sequence ID" value="NZ_JACJSI010000132.1"/>
</dbReference>
<dbReference type="InterPro" id="IPR003661">
    <property type="entry name" value="HisK_dim/P_dom"/>
</dbReference>
<dbReference type="CDD" id="cd16922">
    <property type="entry name" value="HATPase_EvgS-ArcB-TorS-like"/>
    <property type="match status" value="1"/>
</dbReference>
<dbReference type="SUPFAM" id="SSF55874">
    <property type="entry name" value="ATPase domain of HSP90 chaperone/DNA topoisomerase II/histidine kinase"/>
    <property type="match status" value="1"/>
</dbReference>
<feature type="domain" description="Response regulatory" evidence="9">
    <location>
        <begin position="1390"/>
        <end position="1508"/>
    </location>
</feature>
<evidence type="ECO:0000259" key="9">
    <source>
        <dbReference type="PROSITE" id="PS50110"/>
    </source>
</evidence>
<dbReference type="InterPro" id="IPR011006">
    <property type="entry name" value="CheY-like_superfamily"/>
</dbReference>
<feature type="domain" description="PAC" evidence="11">
    <location>
        <begin position="305"/>
        <end position="357"/>
    </location>
</feature>
<accession>A0ABR8DXH3</accession>
<dbReference type="InterPro" id="IPR003594">
    <property type="entry name" value="HATPase_dom"/>
</dbReference>
<feature type="modified residue" description="4-aspartylphosphate" evidence="7">
    <location>
        <position position="1439"/>
    </location>
</feature>
<evidence type="ECO:0000256" key="2">
    <source>
        <dbReference type="ARBA" id="ARBA00012438"/>
    </source>
</evidence>
<dbReference type="InterPro" id="IPR005467">
    <property type="entry name" value="His_kinase_dom"/>
</dbReference>
<dbReference type="SMART" id="SM00387">
    <property type="entry name" value="HATPase_c"/>
    <property type="match status" value="1"/>
</dbReference>
<comment type="caution">
    <text evidence="12">The sequence shown here is derived from an EMBL/GenBank/DDBJ whole genome shotgun (WGS) entry which is preliminary data.</text>
</comment>
<reference evidence="12 13" key="1">
    <citation type="journal article" date="2020" name="ISME J.">
        <title>Comparative genomics reveals insights into cyanobacterial evolution and habitat adaptation.</title>
        <authorList>
            <person name="Chen M.Y."/>
            <person name="Teng W.K."/>
            <person name="Zhao L."/>
            <person name="Hu C.X."/>
            <person name="Zhou Y.K."/>
            <person name="Han B.P."/>
            <person name="Song L.R."/>
            <person name="Shu W.S."/>
        </authorList>
    </citation>
    <scope>NUCLEOTIDE SEQUENCE [LARGE SCALE GENOMIC DNA]</scope>
    <source>
        <strain evidence="12 13">FACHB-838</strain>
    </source>
</reference>
<dbReference type="PROSITE" id="PS50113">
    <property type="entry name" value="PAC"/>
    <property type="match status" value="3"/>
</dbReference>
<dbReference type="Gene3D" id="1.10.287.130">
    <property type="match status" value="1"/>
</dbReference>
<evidence type="ECO:0000256" key="3">
    <source>
        <dbReference type="ARBA" id="ARBA00022553"/>
    </source>
</evidence>
<feature type="domain" description="PAC" evidence="11">
    <location>
        <begin position="438"/>
        <end position="490"/>
    </location>
</feature>
<dbReference type="PROSITE" id="PS50109">
    <property type="entry name" value="HIS_KIN"/>
    <property type="match status" value="1"/>
</dbReference>
<evidence type="ECO:0000259" key="10">
    <source>
        <dbReference type="PROSITE" id="PS50112"/>
    </source>
</evidence>
<evidence type="ECO:0000256" key="6">
    <source>
        <dbReference type="ARBA" id="ARBA00023012"/>
    </source>
</evidence>
<dbReference type="InterPro" id="IPR029016">
    <property type="entry name" value="GAF-like_dom_sf"/>
</dbReference>
<dbReference type="PROSITE" id="PS50110">
    <property type="entry name" value="RESPONSE_REGULATORY"/>
    <property type="match status" value="1"/>
</dbReference>
<dbReference type="Pfam" id="PF08448">
    <property type="entry name" value="PAS_4"/>
    <property type="match status" value="1"/>
</dbReference>
<dbReference type="InterPro" id="IPR001789">
    <property type="entry name" value="Sig_transdc_resp-reg_receiver"/>
</dbReference>
<dbReference type="PANTHER" id="PTHR43547:SF2">
    <property type="entry name" value="HYBRID SIGNAL TRANSDUCTION HISTIDINE KINASE C"/>
    <property type="match status" value="1"/>
</dbReference>
<dbReference type="InterPro" id="IPR035965">
    <property type="entry name" value="PAS-like_dom_sf"/>
</dbReference>
<feature type="domain" description="Histidine kinase" evidence="8">
    <location>
        <begin position="1150"/>
        <end position="1368"/>
    </location>
</feature>
<dbReference type="InterPro" id="IPR036097">
    <property type="entry name" value="HisK_dim/P_sf"/>
</dbReference>
<dbReference type="Pfam" id="PF00072">
    <property type="entry name" value="Response_reg"/>
    <property type="match status" value="1"/>
</dbReference>
<feature type="domain" description="PAS" evidence="10">
    <location>
        <begin position="365"/>
        <end position="435"/>
    </location>
</feature>
<dbReference type="InterPro" id="IPR004358">
    <property type="entry name" value="Sig_transdc_His_kin-like_C"/>
</dbReference>
<dbReference type="NCBIfam" id="TIGR00229">
    <property type="entry name" value="sensory_box"/>
    <property type="match status" value="3"/>
</dbReference>
<keyword evidence="4" id="KW-0808">Transferase</keyword>
<feature type="domain" description="PAS" evidence="10">
    <location>
        <begin position="660"/>
        <end position="731"/>
    </location>
</feature>
<evidence type="ECO:0000256" key="5">
    <source>
        <dbReference type="ARBA" id="ARBA00022777"/>
    </source>
</evidence>
<dbReference type="Gene3D" id="3.30.450.20">
    <property type="entry name" value="PAS domain"/>
    <property type="match status" value="3"/>
</dbReference>
<dbReference type="Pfam" id="PF00512">
    <property type="entry name" value="HisKA"/>
    <property type="match status" value="1"/>
</dbReference>
<gene>
    <name evidence="12" type="ORF">H6G97_32825</name>
</gene>
<dbReference type="InterPro" id="IPR001610">
    <property type="entry name" value="PAC"/>
</dbReference>
<keyword evidence="6" id="KW-0902">Two-component regulatory system</keyword>